<evidence type="ECO:0000313" key="2">
    <source>
        <dbReference type="Proteomes" id="UP000077271"/>
    </source>
</evidence>
<dbReference type="Gene3D" id="1.10.10.10">
    <property type="entry name" value="Winged helix-like DNA-binding domain superfamily/Winged helix DNA-binding domain"/>
    <property type="match status" value="1"/>
</dbReference>
<dbReference type="OrthoDB" id="2969682at2"/>
<comment type="caution">
    <text evidence="1">The sequence shown here is derived from an EMBL/GenBank/DDBJ whole genome shotgun (WGS) entry which is preliminary data.</text>
</comment>
<dbReference type="Proteomes" id="UP000077271">
    <property type="component" value="Unassembled WGS sequence"/>
</dbReference>
<evidence type="ECO:0000313" key="1">
    <source>
        <dbReference type="EMBL" id="OAH59560.1"/>
    </source>
</evidence>
<protein>
    <submittedName>
        <fullName evidence="1">Uncharacterized protein</fullName>
    </submittedName>
</protein>
<dbReference type="InterPro" id="IPR036388">
    <property type="entry name" value="WH-like_DNA-bd_sf"/>
</dbReference>
<sequence>MQVEKLAVNILGNIKMGMKPDWNDYGVGLEKFGEALQYIDSNNLATGINVKRTETGKEIMGYFTDDDFSLTLPGMEFLEKNTSKTN</sequence>
<name>A0A177L1L1_9BACI</name>
<dbReference type="EMBL" id="LQWZ01000001">
    <property type="protein sequence ID" value="OAH59560.1"/>
    <property type="molecule type" value="Genomic_DNA"/>
</dbReference>
<reference evidence="1 2" key="1">
    <citation type="submission" date="2016-01" db="EMBL/GenBank/DDBJ databases">
        <title>Investigation of taxonomic status of Bacillus aminovorans.</title>
        <authorList>
            <person name="Verma A."/>
            <person name="Pal Y."/>
            <person name="Krishnamurthi S."/>
        </authorList>
    </citation>
    <scope>NUCLEOTIDE SEQUENCE [LARGE SCALE GENOMIC DNA]</scope>
    <source>
        <strain evidence="1 2">DSM 4337</strain>
    </source>
</reference>
<dbReference type="RefSeq" id="WP_018392074.1">
    <property type="nucleotide sequence ID" value="NZ_LQWZ01000001.1"/>
</dbReference>
<proteinExistence type="predicted"/>
<dbReference type="AlphaFoldDB" id="A0A177L1L1"/>
<organism evidence="1 2">
    <name type="scientific">Domibacillus aminovorans</name>
    <dbReference type="NCBI Taxonomy" id="29332"/>
    <lineage>
        <taxon>Bacteria</taxon>
        <taxon>Bacillati</taxon>
        <taxon>Bacillota</taxon>
        <taxon>Bacilli</taxon>
        <taxon>Bacillales</taxon>
        <taxon>Bacillaceae</taxon>
        <taxon>Domibacillus</taxon>
    </lineage>
</organism>
<accession>A0A177L1L1</accession>
<gene>
    <name evidence="1" type="ORF">AWH48_00175</name>
</gene>
<dbReference type="InterPro" id="IPR018597">
    <property type="entry name" value="Phage_Tuc2009_YjcQ"/>
</dbReference>
<dbReference type="Pfam" id="PF09639">
    <property type="entry name" value="YjcQ"/>
    <property type="match status" value="1"/>
</dbReference>